<dbReference type="Proteomes" id="UP000228859">
    <property type="component" value="Unassembled WGS sequence"/>
</dbReference>
<sequence>MKMVKILALSALLSVSAMSDETLVLNMSQMENGLNNVQKGFLYNAPTLIKSGVSEIHKANALFHNVDASKKYLPKDKQHMSNIAFNAAKRIDTASDELLKALNKKEYSKASQSYSEIVNACTACHAVVRGW</sequence>
<gene>
    <name evidence="2" type="ORF">CFH83_05800</name>
</gene>
<organism evidence="2 3">
    <name type="scientific">Sulfuricurvum kujiense</name>
    <dbReference type="NCBI Taxonomy" id="148813"/>
    <lineage>
        <taxon>Bacteria</taxon>
        <taxon>Pseudomonadati</taxon>
        <taxon>Campylobacterota</taxon>
        <taxon>Epsilonproteobacteria</taxon>
        <taxon>Campylobacterales</taxon>
        <taxon>Sulfurimonadaceae</taxon>
        <taxon>Sulfuricurvum</taxon>
    </lineage>
</organism>
<name>A0A2D3WL47_9BACT</name>
<evidence type="ECO:0000313" key="2">
    <source>
        <dbReference type="EMBL" id="DAB38454.1"/>
    </source>
</evidence>
<protein>
    <recommendedName>
        <fullName evidence="4">Cytochrome C</fullName>
    </recommendedName>
</protein>
<evidence type="ECO:0000313" key="3">
    <source>
        <dbReference type="Proteomes" id="UP000228859"/>
    </source>
</evidence>
<comment type="caution">
    <text evidence="2">The sequence shown here is derived from an EMBL/GenBank/DDBJ whole genome shotgun (WGS) entry which is preliminary data.</text>
</comment>
<proteinExistence type="predicted"/>
<dbReference type="AlphaFoldDB" id="A0A2D3WL47"/>
<dbReference type="RefSeq" id="WP_294893992.1">
    <property type="nucleotide sequence ID" value="NZ_DLUI01000081.1"/>
</dbReference>
<evidence type="ECO:0008006" key="4">
    <source>
        <dbReference type="Google" id="ProtNLM"/>
    </source>
</evidence>
<accession>A0A2D3WL47</accession>
<feature type="chain" id="PRO_5013568666" description="Cytochrome C" evidence="1">
    <location>
        <begin position="20"/>
        <end position="131"/>
    </location>
</feature>
<evidence type="ECO:0000256" key="1">
    <source>
        <dbReference type="SAM" id="SignalP"/>
    </source>
</evidence>
<reference evidence="2 3" key="1">
    <citation type="journal article" date="2017" name="Front. Microbiol.">
        <title>Comparative Genomic Analysis of the Class Epsilonproteobacteria and Proposed Reclassification to Epsilonbacteraeota (phyl. nov.).</title>
        <authorList>
            <person name="Waite D.W."/>
            <person name="Vanwonterghem I."/>
            <person name="Rinke C."/>
            <person name="Parks D.H."/>
            <person name="Zhang Y."/>
            <person name="Takai K."/>
            <person name="Sievert S.M."/>
            <person name="Simon J."/>
            <person name="Campbell B.J."/>
            <person name="Hanson T.E."/>
            <person name="Woyke T."/>
            <person name="Klotz M.G."/>
            <person name="Hugenholtz P."/>
        </authorList>
    </citation>
    <scope>NUCLEOTIDE SEQUENCE [LARGE SCALE GENOMIC DNA]</scope>
    <source>
        <strain evidence="2">UBA12443</strain>
    </source>
</reference>
<feature type="signal peptide" evidence="1">
    <location>
        <begin position="1"/>
        <end position="19"/>
    </location>
</feature>
<keyword evidence="1" id="KW-0732">Signal</keyword>
<dbReference type="EMBL" id="DLUI01000081">
    <property type="protein sequence ID" value="DAB38454.1"/>
    <property type="molecule type" value="Genomic_DNA"/>
</dbReference>